<dbReference type="STRING" id="1317117.ATO7_13283"/>
<evidence type="ECO:0000256" key="1">
    <source>
        <dbReference type="ARBA" id="ARBA00022618"/>
    </source>
</evidence>
<dbReference type="InterPro" id="IPR006664">
    <property type="entry name" value="OMP_bac"/>
</dbReference>
<organism evidence="12 13">
    <name type="scientific">Oceanococcus atlanticus</name>
    <dbReference type="NCBI Taxonomy" id="1317117"/>
    <lineage>
        <taxon>Bacteria</taxon>
        <taxon>Pseudomonadati</taxon>
        <taxon>Pseudomonadota</taxon>
        <taxon>Gammaproteobacteria</taxon>
        <taxon>Chromatiales</taxon>
        <taxon>Oceanococcaceae</taxon>
        <taxon>Oceanococcus</taxon>
    </lineage>
</organism>
<comment type="subunit">
    <text evidence="8">The Tol-Pal system is composed of five core proteins: the inner membrane proteins TolA, TolQ and TolR, the periplasmic protein TolB and the outer membrane protein Pal. They form a network linking the inner and outer membranes and the peptidoglycan layer.</text>
</comment>
<keyword evidence="5 8" id="KW-0998">Cell outer membrane</keyword>
<evidence type="ECO:0000256" key="8">
    <source>
        <dbReference type="HAMAP-Rule" id="MF_02204"/>
    </source>
</evidence>
<protein>
    <recommendedName>
        <fullName evidence="8">Peptidoglycan-associated lipoprotein</fullName>
        <shortName evidence="8">PAL</shortName>
    </recommendedName>
</protein>
<reference evidence="12 13" key="1">
    <citation type="submission" date="2013-04" db="EMBL/GenBank/DDBJ databases">
        <title>Oceanococcus atlanticus 22II-S10r2 Genome Sequencing.</title>
        <authorList>
            <person name="Lai Q."/>
            <person name="Li G."/>
            <person name="Shao Z."/>
        </authorList>
    </citation>
    <scope>NUCLEOTIDE SEQUENCE [LARGE SCALE GENOMIC DNA]</scope>
    <source>
        <strain evidence="12 13">22II-S10r2</strain>
    </source>
</reference>
<comment type="similarity">
    <text evidence="8">Belongs to the Pal lipoprotein family.</text>
</comment>
<dbReference type="GO" id="GO:0051301">
    <property type="term" value="P:cell division"/>
    <property type="evidence" value="ECO:0007669"/>
    <property type="project" value="UniProtKB-UniRule"/>
</dbReference>
<evidence type="ECO:0000313" key="13">
    <source>
        <dbReference type="Proteomes" id="UP000192342"/>
    </source>
</evidence>
<dbReference type="PROSITE" id="PS51257">
    <property type="entry name" value="PROKAR_LIPOPROTEIN"/>
    <property type="match status" value="1"/>
</dbReference>
<dbReference type="InterPro" id="IPR036737">
    <property type="entry name" value="OmpA-like_sf"/>
</dbReference>
<dbReference type="Pfam" id="PF00691">
    <property type="entry name" value="OmpA"/>
    <property type="match status" value="1"/>
</dbReference>
<feature type="domain" description="OmpA-like" evidence="11">
    <location>
        <begin position="64"/>
        <end position="178"/>
    </location>
</feature>
<keyword evidence="7 8" id="KW-0131">Cell cycle</keyword>
<keyword evidence="3 8" id="KW-0472">Membrane</keyword>
<dbReference type="OrthoDB" id="9809164at2"/>
<dbReference type="PROSITE" id="PS51123">
    <property type="entry name" value="OMPA_2"/>
    <property type="match status" value="1"/>
</dbReference>
<dbReference type="EMBL" id="AQQV01000003">
    <property type="protein sequence ID" value="ORE86272.1"/>
    <property type="molecule type" value="Genomic_DNA"/>
</dbReference>
<dbReference type="PANTHER" id="PTHR30329:SF21">
    <property type="entry name" value="LIPOPROTEIN YIAD-RELATED"/>
    <property type="match status" value="1"/>
</dbReference>
<dbReference type="SUPFAM" id="SSF103088">
    <property type="entry name" value="OmpA-like"/>
    <property type="match status" value="1"/>
</dbReference>
<comment type="function">
    <text evidence="8">Part of the Tol-Pal system, which plays a role in outer membrane invagination during cell division and is important for maintaining outer membrane integrity.</text>
</comment>
<evidence type="ECO:0000256" key="2">
    <source>
        <dbReference type="ARBA" id="ARBA00022729"/>
    </source>
</evidence>
<dbReference type="PRINTS" id="PR01021">
    <property type="entry name" value="OMPADOMAIN"/>
</dbReference>
<evidence type="ECO:0000256" key="4">
    <source>
        <dbReference type="ARBA" id="ARBA00023139"/>
    </source>
</evidence>
<evidence type="ECO:0000256" key="3">
    <source>
        <dbReference type="ARBA" id="ARBA00023136"/>
    </source>
</evidence>
<dbReference type="NCBIfam" id="TIGR02802">
    <property type="entry name" value="Pal_lipo"/>
    <property type="match status" value="1"/>
</dbReference>
<keyword evidence="6 8" id="KW-0449">Lipoprotein</keyword>
<dbReference type="InterPro" id="IPR014169">
    <property type="entry name" value="Pal_lipo_C"/>
</dbReference>
<dbReference type="AlphaFoldDB" id="A0A1Y1SCB8"/>
<dbReference type="InterPro" id="IPR050330">
    <property type="entry name" value="Bact_OuterMem_StrucFunc"/>
</dbReference>
<keyword evidence="13" id="KW-1185">Reference proteome</keyword>
<dbReference type="Proteomes" id="UP000192342">
    <property type="component" value="Unassembled WGS sequence"/>
</dbReference>
<dbReference type="CDD" id="cd07185">
    <property type="entry name" value="OmpA_C-like"/>
    <property type="match status" value="1"/>
</dbReference>
<evidence type="ECO:0000256" key="5">
    <source>
        <dbReference type="ARBA" id="ARBA00023237"/>
    </source>
</evidence>
<feature type="signal peptide" evidence="10">
    <location>
        <begin position="1"/>
        <end position="26"/>
    </location>
</feature>
<name>A0A1Y1SCB8_9GAMM</name>
<dbReference type="HAMAP" id="MF_02204">
    <property type="entry name" value="Pal"/>
    <property type="match status" value="1"/>
</dbReference>
<dbReference type="RefSeq" id="WP_083562497.1">
    <property type="nucleotide sequence ID" value="NZ_AQQV01000003.1"/>
</dbReference>
<gene>
    <name evidence="8" type="primary">pal</name>
    <name evidence="12" type="ORF">ATO7_13283</name>
</gene>
<evidence type="ECO:0000313" key="12">
    <source>
        <dbReference type="EMBL" id="ORE86272.1"/>
    </source>
</evidence>
<comment type="subcellular location">
    <subcellularLocation>
        <location evidence="8">Cell outer membrane</location>
        <topology evidence="8">Lipid-anchor</topology>
    </subcellularLocation>
</comment>
<proteinExistence type="inferred from homology"/>
<feature type="chain" id="PRO_5012801835" description="Peptidoglycan-associated lipoprotein" evidence="10">
    <location>
        <begin position="27"/>
        <end position="178"/>
    </location>
</feature>
<evidence type="ECO:0000256" key="7">
    <source>
        <dbReference type="ARBA" id="ARBA00023306"/>
    </source>
</evidence>
<sequence>MKNQFGIWIMAAALALAGCSSTPDQPEDTSAYDQESMGQSGGLDGQGVSDRELGQANALSQAEQRDAALRQQLTVYFDYDSSQIRADFLPVLDAHARYLRDNPGARIRLEGHTDERGTREYNIALGERRGEAVRRALLLRGAARAQLLVVSYGEEQPAVLGSGETAWAKNRRVVMVYQ</sequence>
<keyword evidence="2 8" id="KW-0732">Signal</keyword>
<keyword evidence="4 8" id="KW-0564">Palmitate</keyword>
<accession>A0A1Y1SCB8</accession>
<evidence type="ECO:0000256" key="10">
    <source>
        <dbReference type="SAM" id="SignalP"/>
    </source>
</evidence>
<dbReference type="Gene3D" id="3.30.1330.60">
    <property type="entry name" value="OmpA-like domain"/>
    <property type="match status" value="1"/>
</dbReference>
<dbReference type="InterPro" id="IPR039001">
    <property type="entry name" value="Pal"/>
</dbReference>
<dbReference type="PANTHER" id="PTHR30329">
    <property type="entry name" value="STATOR ELEMENT OF FLAGELLAR MOTOR COMPLEX"/>
    <property type="match status" value="1"/>
</dbReference>
<evidence type="ECO:0000256" key="9">
    <source>
        <dbReference type="SAM" id="MobiDB-lite"/>
    </source>
</evidence>
<comment type="caution">
    <text evidence="12">The sequence shown here is derived from an EMBL/GenBank/DDBJ whole genome shotgun (WGS) entry which is preliminary data.</text>
</comment>
<feature type="region of interest" description="Disordered" evidence="9">
    <location>
        <begin position="20"/>
        <end position="59"/>
    </location>
</feature>
<dbReference type="InterPro" id="IPR006665">
    <property type="entry name" value="OmpA-like"/>
</dbReference>
<keyword evidence="1 8" id="KW-0132">Cell division</keyword>
<evidence type="ECO:0000259" key="11">
    <source>
        <dbReference type="PROSITE" id="PS51123"/>
    </source>
</evidence>
<dbReference type="GO" id="GO:0009279">
    <property type="term" value="C:cell outer membrane"/>
    <property type="evidence" value="ECO:0007669"/>
    <property type="project" value="UniProtKB-SubCell"/>
</dbReference>
<evidence type="ECO:0000256" key="6">
    <source>
        <dbReference type="ARBA" id="ARBA00023288"/>
    </source>
</evidence>